<keyword evidence="4 8" id="KW-0812">Transmembrane</keyword>
<evidence type="ECO:0000256" key="4">
    <source>
        <dbReference type="ARBA" id="ARBA00022692"/>
    </source>
</evidence>
<dbReference type="Pfam" id="PF07690">
    <property type="entry name" value="MFS_1"/>
    <property type="match status" value="1"/>
</dbReference>
<feature type="transmembrane region" description="Helical" evidence="8">
    <location>
        <begin position="87"/>
        <end position="108"/>
    </location>
</feature>
<evidence type="ECO:0000256" key="1">
    <source>
        <dbReference type="ARBA" id="ARBA00004651"/>
    </source>
</evidence>
<feature type="domain" description="Major facilitator superfamily (MFS) profile" evidence="9">
    <location>
        <begin position="1"/>
        <end position="190"/>
    </location>
</feature>
<dbReference type="SUPFAM" id="SSF103473">
    <property type="entry name" value="MFS general substrate transporter"/>
    <property type="match status" value="1"/>
</dbReference>
<dbReference type="InterPro" id="IPR011701">
    <property type="entry name" value="MFS"/>
</dbReference>
<feature type="transmembrane region" description="Helical" evidence="8">
    <location>
        <begin position="208"/>
        <end position="233"/>
    </location>
</feature>
<feature type="transmembrane region" description="Helical" evidence="8">
    <location>
        <begin position="275"/>
        <end position="293"/>
    </location>
</feature>
<proteinExistence type="predicted"/>
<dbReference type="InterPro" id="IPR036259">
    <property type="entry name" value="MFS_trans_sf"/>
</dbReference>
<evidence type="ECO:0000256" key="6">
    <source>
        <dbReference type="ARBA" id="ARBA00023136"/>
    </source>
</evidence>
<dbReference type="InterPro" id="IPR050171">
    <property type="entry name" value="MFS_Transporters"/>
</dbReference>
<evidence type="ECO:0000256" key="7">
    <source>
        <dbReference type="SAM" id="MobiDB-lite"/>
    </source>
</evidence>
<feature type="transmembrane region" description="Helical" evidence="8">
    <location>
        <begin position="299"/>
        <end position="321"/>
    </location>
</feature>
<keyword evidence="5 8" id="KW-1133">Transmembrane helix</keyword>
<evidence type="ECO:0000256" key="5">
    <source>
        <dbReference type="ARBA" id="ARBA00022989"/>
    </source>
</evidence>
<feature type="transmembrane region" description="Helical" evidence="8">
    <location>
        <begin position="370"/>
        <end position="392"/>
    </location>
</feature>
<gene>
    <name evidence="10" type="ORF">ACFFTR_30370</name>
</gene>
<keyword evidence="2" id="KW-0813">Transport</keyword>
<keyword evidence="11" id="KW-1185">Reference proteome</keyword>
<feature type="transmembrane region" description="Helical" evidence="8">
    <location>
        <begin position="135"/>
        <end position="156"/>
    </location>
</feature>
<comment type="caution">
    <text evidence="10">The sequence shown here is derived from an EMBL/GenBank/DDBJ whole genome shotgun (WGS) entry which is preliminary data.</text>
</comment>
<keyword evidence="3" id="KW-1003">Cell membrane</keyword>
<evidence type="ECO:0000256" key="3">
    <source>
        <dbReference type="ARBA" id="ARBA00022475"/>
    </source>
</evidence>
<reference evidence="10 11" key="1">
    <citation type="submission" date="2024-09" db="EMBL/GenBank/DDBJ databases">
        <authorList>
            <person name="Sun Q."/>
            <person name="Mori K."/>
        </authorList>
    </citation>
    <scope>NUCLEOTIDE SEQUENCE [LARGE SCALE GENOMIC DNA]</scope>
    <source>
        <strain evidence="10 11">JCM 3307</strain>
    </source>
</reference>
<sequence length="412" mass="42726">MPTLPTGALRLLVLISLVNTTGTGLWMVSSAIYLTRFAGLSIAQTGLALTLTGLVGMVASAPMGYVADRLGAREVFVAGLVVQALGTTAFIAVHNIWVYLLIGVPLAVADAAQRGAKGAVIGGAVPPEERVRTRAYLRSVTNVGIAMGSALAGVALAADTRWAYVAMILGDALTYLVAAALATRLDPIPRTAHTPGAPRLTALRDRPFLVFVLLDGLMSTHFGLFEVGLPLWIAHRTDAPTWLVAVVYLTNTTAVVLLQVRAARGTDEPQGAARAARRAGLVLFAACGLYALSGHANGLVTIALLIAGALVHVVGELWHSASGWGISFGLAPADRHGQYQGAYAIGMQLGQMLAPVMVTTLVVGWGDPGWLLLGAAFALAGAAMPPTVGWALRNRPGGTDQPTPRLDMAAEG</sequence>
<feature type="transmembrane region" description="Helical" evidence="8">
    <location>
        <begin position="162"/>
        <end position="182"/>
    </location>
</feature>
<evidence type="ECO:0000313" key="10">
    <source>
        <dbReference type="EMBL" id="MFB9447420.1"/>
    </source>
</evidence>
<protein>
    <submittedName>
        <fullName evidence="10">MFS transporter</fullName>
    </submittedName>
</protein>
<evidence type="ECO:0000313" key="11">
    <source>
        <dbReference type="Proteomes" id="UP001589608"/>
    </source>
</evidence>
<dbReference type="EMBL" id="JBHMCA010000053">
    <property type="protein sequence ID" value="MFB9447420.1"/>
    <property type="molecule type" value="Genomic_DNA"/>
</dbReference>
<comment type="subcellular location">
    <subcellularLocation>
        <location evidence="1">Cell membrane</location>
        <topology evidence="1">Multi-pass membrane protein</topology>
    </subcellularLocation>
</comment>
<evidence type="ECO:0000256" key="8">
    <source>
        <dbReference type="SAM" id="Phobius"/>
    </source>
</evidence>
<dbReference type="Proteomes" id="UP001589608">
    <property type="component" value="Unassembled WGS sequence"/>
</dbReference>
<keyword evidence="6 8" id="KW-0472">Membrane</keyword>
<dbReference type="PROSITE" id="PS50850">
    <property type="entry name" value="MFS"/>
    <property type="match status" value="1"/>
</dbReference>
<dbReference type="PANTHER" id="PTHR23517:SF2">
    <property type="entry name" value="MULTIDRUG RESISTANCE PROTEIN MDTH"/>
    <property type="match status" value="1"/>
</dbReference>
<dbReference type="PANTHER" id="PTHR23517">
    <property type="entry name" value="RESISTANCE PROTEIN MDTM, PUTATIVE-RELATED-RELATED"/>
    <property type="match status" value="1"/>
</dbReference>
<dbReference type="Gene3D" id="1.20.1250.20">
    <property type="entry name" value="MFS general substrate transporter like domains"/>
    <property type="match status" value="1"/>
</dbReference>
<evidence type="ECO:0000256" key="2">
    <source>
        <dbReference type="ARBA" id="ARBA00022448"/>
    </source>
</evidence>
<feature type="transmembrane region" description="Helical" evidence="8">
    <location>
        <begin position="46"/>
        <end position="67"/>
    </location>
</feature>
<evidence type="ECO:0000259" key="9">
    <source>
        <dbReference type="PROSITE" id="PS50850"/>
    </source>
</evidence>
<feature type="transmembrane region" description="Helical" evidence="8">
    <location>
        <begin position="239"/>
        <end position="263"/>
    </location>
</feature>
<dbReference type="RefSeq" id="WP_223100711.1">
    <property type="nucleotide sequence ID" value="NZ_CP061913.1"/>
</dbReference>
<feature type="transmembrane region" description="Helical" evidence="8">
    <location>
        <begin position="342"/>
        <end position="364"/>
    </location>
</feature>
<name>A0ABV5MEY2_9ACTN</name>
<organism evidence="10 11">
    <name type="scientific">Dactylosporangium vinaceum</name>
    <dbReference type="NCBI Taxonomy" id="53362"/>
    <lineage>
        <taxon>Bacteria</taxon>
        <taxon>Bacillati</taxon>
        <taxon>Actinomycetota</taxon>
        <taxon>Actinomycetes</taxon>
        <taxon>Micromonosporales</taxon>
        <taxon>Micromonosporaceae</taxon>
        <taxon>Dactylosporangium</taxon>
    </lineage>
</organism>
<feature type="region of interest" description="Disordered" evidence="7">
    <location>
        <begin position="393"/>
        <end position="412"/>
    </location>
</feature>
<feature type="transmembrane region" description="Helical" evidence="8">
    <location>
        <begin position="12"/>
        <end position="34"/>
    </location>
</feature>
<accession>A0ABV5MEY2</accession>
<dbReference type="InterPro" id="IPR020846">
    <property type="entry name" value="MFS_dom"/>
</dbReference>